<keyword evidence="1 2" id="KW-0807">Transducer</keyword>
<accession>A0A1I1AKM8</accession>
<dbReference type="SUPFAM" id="SSF58104">
    <property type="entry name" value="Methyl-accepting chemotaxis protein (MCP) signaling domain"/>
    <property type="match status" value="1"/>
</dbReference>
<dbReference type="Pfam" id="PF00015">
    <property type="entry name" value="MCPsignal"/>
    <property type="match status" value="1"/>
</dbReference>
<dbReference type="AlphaFoldDB" id="A0A1I1AKM8"/>
<dbReference type="EMBL" id="FOKA01000019">
    <property type="protein sequence ID" value="SFB38497.1"/>
    <property type="molecule type" value="Genomic_DNA"/>
</dbReference>
<dbReference type="Proteomes" id="UP000199012">
    <property type="component" value="Unassembled WGS sequence"/>
</dbReference>
<dbReference type="GO" id="GO:0007165">
    <property type="term" value="P:signal transduction"/>
    <property type="evidence" value="ECO:0007669"/>
    <property type="project" value="UniProtKB-KW"/>
</dbReference>
<dbReference type="PANTHER" id="PTHR32089:SF112">
    <property type="entry name" value="LYSOZYME-LIKE PROTEIN-RELATED"/>
    <property type="match status" value="1"/>
</dbReference>
<evidence type="ECO:0000256" key="1">
    <source>
        <dbReference type="ARBA" id="ARBA00023224"/>
    </source>
</evidence>
<dbReference type="RefSeq" id="WP_090034636.1">
    <property type="nucleotide sequence ID" value="NZ_BONM01000027.1"/>
</dbReference>
<evidence type="ECO:0000259" key="3">
    <source>
        <dbReference type="PROSITE" id="PS50111"/>
    </source>
</evidence>
<dbReference type="Gene3D" id="1.10.287.950">
    <property type="entry name" value="Methyl-accepting chemotaxis protein"/>
    <property type="match status" value="1"/>
</dbReference>
<evidence type="ECO:0000313" key="5">
    <source>
        <dbReference type="Proteomes" id="UP000199012"/>
    </source>
</evidence>
<evidence type="ECO:0000256" key="2">
    <source>
        <dbReference type="PROSITE-ProRule" id="PRU00284"/>
    </source>
</evidence>
<dbReference type="GO" id="GO:0016020">
    <property type="term" value="C:membrane"/>
    <property type="evidence" value="ECO:0007669"/>
    <property type="project" value="InterPro"/>
</dbReference>
<dbReference type="SMART" id="SM00283">
    <property type="entry name" value="MA"/>
    <property type="match status" value="1"/>
</dbReference>
<dbReference type="PANTHER" id="PTHR32089">
    <property type="entry name" value="METHYL-ACCEPTING CHEMOTAXIS PROTEIN MCPB"/>
    <property type="match status" value="1"/>
</dbReference>
<organism evidence="4 5">
    <name type="scientific">Cellulomonas marina</name>
    <dbReference type="NCBI Taxonomy" id="988821"/>
    <lineage>
        <taxon>Bacteria</taxon>
        <taxon>Bacillati</taxon>
        <taxon>Actinomycetota</taxon>
        <taxon>Actinomycetes</taxon>
        <taxon>Micrococcales</taxon>
        <taxon>Cellulomonadaceae</taxon>
        <taxon>Cellulomonas</taxon>
    </lineage>
</organism>
<protein>
    <submittedName>
        <fullName evidence="4">Methyl-accepting chemotaxis protein (MCP) signalling domain-containing protein</fullName>
    </submittedName>
</protein>
<keyword evidence="5" id="KW-1185">Reference proteome</keyword>
<name>A0A1I1AKM8_9CELL</name>
<dbReference type="STRING" id="988821.SAMN05421867_11949"/>
<reference evidence="4 5" key="1">
    <citation type="submission" date="2016-10" db="EMBL/GenBank/DDBJ databases">
        <authorList>
            <person name="de Groot N.N."/>
        </authorList>
    </citation>
    <scope>NUCLEOTIDE SEQUENCE [LARGE SCALE GENOMIC DNA]</scope>
    <source>
        <strain evidence="4 5">CGMCC 4.6945</strain>
    </source>
</reference>
<gene>
    <name evidence="4" type="ORF">SAMN05421867_11949</name>
</gene>
<sequence>MTRTLRPRAGSTARAAEDATAAVVAEIRRVMQAAALGDLEVRVAHVDGMEDVAGLCETRQAVNRLLDRTDAFTREAGASLAAASEGRYYREFLPTGMTGAFKHGATTINAARRRMAESQAAIDAAAAERLATADAFEGTVMALAEQLAAAAVEMSASAASLAGNAGNAVAEASGTLAAVGQLDGTAREIGAVVDLIARIASQTRLLALNATIEAARAGEDGRGFAVVAQEVKSLADSTGTSTERITAQVRSLQSAVAGMTSTIEHLGQTMDEMDRMVAAIAEAVDSGQSGAGDHAQGQGLAQMAEVLRTEALDVLHAMRRG</sequence>
<dbReference type="OrthoDB" id="5179380at2"/>
<evidence type="ECO:0000313" key="4">
    <source>
        <dbReference type="EMBL" id="SFB38497.1"/>
    </source>
</evidence>
<proteinExistence type="predicted"/>
<feature type="domain" description="Methyl-accepting transducer" evidence="3">
    <location>
        <begin position="97"/>
        <end position="311"/>
    </location>
</feature>
<dbReference type="PROSITE" id="PS50111">
    <property type="entry name" value="CHEMOTAXIS_TRANSDUC_2"/>
    <property type="match status" value="1"/>
</dbReference>
<dbReference type="InterPro" id="IPR004089">
    <property type="entry name" value="MCPsignal_dom"/>
</dbReference>